<dbReference type="Gene3D" id="1.20.1290.10">
    <property type="entry name" value="AhpD-like"/>
    <property type="match status" value="1"/>
</dbReference>
<protein>
    <submittedName>
        <fullName evidence="2">Carboxymuconolactone decarboxylase family protein</fullName>
    </submittedName>
</protein>
<evidence type="ECO:0000313" key="3">
    <source>
        <dbReference type="Proteomes" id="UP001336020"/>
    </source>
</evidence>
<reference evidence="2 3" key="1">
    <citation type="submission" date="2023-07" db="EMBL/GenBank/DDBJ databases">
        <authorList>
            <person name="Girao M."/>
            <person name="Carvalho M.F."/>
        </authorList>
    </citation>
    <scope>NUCLEOTIDE SEQUENCE [LARGE SCALE GENOMIC DNA]</scope>
    <source>
        <strain evidence="2 3">YIM65754</strain>
    </source>
</reference>
<dbReference type="RefSeq" id="WP_330133705.1">
    <property type="nucleotide sequence ID" value="NZ_JAUTXY010000005.1"/>
</dbReference>
<dbReference type="InterPro" id="IPR029032">
    <property type="entry name" value="AhpD-like"/>
</dbReference>
<dbReference type="PANTHER" id="PTHR34846">
    <property type="entry name" value="4-CARBOXYMUCONOLACTONE DECARBOXYLASE FAMILY PROTEIN (AFU_ORTHOLOGUE AFUA_6G11590)"/>
    <property type="match status" value="1"/>
</dbReference>
<comment type="caution">
    <text evidence="2">The sequence shown here is derived from an EMBL/GenBank/DDBJ whole genome shotgun (WGS) entry which is preliminary data.</text>
</comment>
<keyword evidence="3" id="KW-1185">Reference proteome</keyword>
<evidence type="ECO:0000259" key="1">
    <source>
        <dbReference type="Pfam" id="PF02627"/>
    </source>
</evidence>
<name>A0ABU7LA76_9NOCA</name>
<evidence type="ECO:0000313" key="2">
    <source>
        <dbReference type="EMBL" id="MEE2058458.1"/>
    </source>
</evidence>
<accession>A0ABU7LA76</accession>
<dbReference type="Proteomes" id="UP001336020">
    <property type="component" value="Unassembled WGS sequence"/>
</dbReference>
<proteinExistence type="predicted"/>
<dbReference type="Pfam" id="PF02627">
    <property type="entry name" value="CMD"/>
    <property type="match status" value="1"/>
</dbReference>
<dbReference type="EMBL" id="JAUTXY010000005">
    <property type="protein sequence ID" value="MEE2058458.1"/>
    <property type="molecule type" value="Genomic_DNA"/>
</dbReference>
<dbReference type="InterPro" id="IPR003779">
    <property type="entry name" value="CMD-like"/>
</dbReference>
<organism evidence="2 3">
    <name type="scientific">Rhodococcus artemisiae</name>
    <dbReference type="NCBI Taxonomy" id="714159"/>
    <lineage>
        <taxon>Bacteria</taxon>
        <taxon>Bacillati</taxon>
        <taxon>Actinomycetota</taxon>
        <taxon>Actinomycetes</taxon>
        <taxon>Mycobacteriales</taxon>
        <taxon>Nocardiaceae</taxon>
        <taxon>Rhodococcus</taxon>
    </lineage>
</organism>
<dbReference type="SUPFAM" id="SSF69118">
    <property type="entry name" value="AhpD-like"/>
    <property type="match status" value="1"/>
</dbReference>
<dbReference type="PANTHER" id="PTHR34846:SF5">
    <property type="entry name" value="CARBOXYMUCONOLACTONE DECARBOXYLASE-LIKE DOMAIN-CONTAINING PROTEIN"/>
    <property type="match status" value="1"/>
</dbReference>
<sequence length="201" mass="22556">MARIEPLTLREFPKEMRAALAAMTPPNPRHAQPSSEGRPKALNTLGTFAHHPELAKAYFTLNGHLLMATTLSERQRELLVLRVSVVRDSGYEWIQHVFMARDAGLDDEEISRVTFGPTAPFWDELDAAILRSVDELIVDGEISASTWKVLAAHLDVQQILDLIFTVGSYDLLARMFRSFELEIDQDIKDLVAERAAKAETA</sequence>
<feature type="domain" description="Carboxymuconolactone decarboxylase-like" evidence="1">
    <location>
        <begin position="52"/>
        <end position="114"/>
    </location>
</feature>
<gene>
    <name evidence="2" type="ORF">Q7514_13095</name>
</gene>